<evidence type="ECO:0000313" key="2">
    <source>
        <dbReference type="EMBL" id="NML61473.1"/>
    </source>
</evidence>
<dbReference type="Proteomes" id="UP000583752">
    <property type="component" value="Unassembled WGS sequence"/>
</dbReference>
<accession>A0A848HQC3</accession>
<feature type="domain" description="ISXO2-like transposase" evidence="1">
    <location>
        <begin position="139"/>
        <end position="289"/>
    </location>
</feature>
<dbReference type="PANTHER" id="PTHR47163">
    <property type="entry name" value="DDE_TNP_IS1595 DOMAIN-CONTAINING PROTEIN"/>
    <property type="match status" value="1"/>
</dbReference>
<keyword evidence="3" id="KW-1185">Reference proteome</keyword>
<proteinExistence type="predicted"/>
<name>A0A848HQC3_9BURK</name>
<dbReference type="Pfam" id="PF12762">
    <property type="entry name" value="DDE_Tnp_IS1595"/>
    <property type="match status" value="1"/>
</dbReference>
<dbReference type="InterPro" id="IPR053164">
    <property type="entry name" value="IS1016-like_transposase"/>
</dbReference>
<evidence type="ECO:0000259" key="1">
    <source>
        <dbReference type="SMART" id="SM01126"/>
    </source>
</evidence>
<evidence type="ECO:0000313" key="3">
    <source>
        <dbReference type="Proteomes" id="UP000583752"/>
    </source>
</evidence>
<dbReference type="Pfam" id="PF12760">
    <property type="entry name" value="Zn_ribbon_IS1595"/>
    <property type="match status" value="1"/>
</dbReference>
<dbReference type="InterPro" id="IPR024445">
    <property type="entry name" value="Tnp_ISXO2-like"/>
</dbReference>
<sequence>MDIHILAPKAGEDYPTDWNEFLTWFASEEACLSYLERLRWPAGFVCPACSCIDQPYRSSRGRMVCRDCGHQCTVTAGTIFEKTRTPLRVWLAAAWYLTSQKQGVNALGLQRVLGLGSYQTAWAMLHRFRAAMVRPGRERLHGKVEVDETYLAISDRQNPVAAKGRKNNTAKTLIVIAVEMLEPKGFGRIRLQRIGDDSAASVLPFVEQAIEPGATVHTDGSAAYRTLRELGYLHQRTVLLGLDIAAHASMPGVHRVAALLKRWILGTHHGAVQPAHLDAYLDEFVFRFNRRSSSSRGMLFYRLLQQAVVTSPVTYGDVVKKTRARSKNSE</sequence>
<reference evidence="2 3" key="1">
    <citation type="submission" date="2020-04" db="EMBL/GenBank/DDBJ databases">
        <title>Massilia sp. RP-1-19 isolated from soil.</title>
        <authorList>
            <person name="Dahal R.H."/>
        </authorList>
    </citation>
    <scope>NUCLEOTIDE SEQUENCE [LARGE SCALE GENOMIC DNA]</scope>
    <source>
        <strain evidence="2 3">RP-1-19</strain>
    </source>
</reference>
<comment type="caution">
    <text evidence="2">The sequence shown here is derived from an EMBL/GenBank/DDBJ whole genome shotgun (WGS) entry which is preliminary data.</text>
</comment>
<protein>
    <submittedName>
        <fullName evidence="2">IS1595 family transposase</fullName>
    </submittedName>
</protein>
<gene>
    <name evidence="2" type="ORF">HHL21_10360</name>
</gene>
<dbReference type="InterPro" id="IPR024442">
    <property type="entry name" value="Transposase_Zn_ribbon"/>
</dbReference>
<dbReference type="RefSeq" id="WP_169465420.1">
    <property type="nucleotide sequence ID" value="NZ_JABBGG010000005.1"/>
</dbReference>
<dbReference type="PANTHER" id="PTHR47163:SF2">
    <property type="entry name" value="SI:DKEY-17M8.2"/>
    <property type="match status" value="1"/>
</dbReference>
<dbReference type="AlphaFoldDB" id="A0A848HQC3"/>
<organism evidence="2 3">
    <name type="scientific">Massilia polaris</name>
    <dbReference type="NCBI Taxonomy" id="2728846"/>
    <lineage>
        <taxon>Bacteria</taxon>
        <taxon>Pseudomonadati</taxon>
        <taxon>Pseudomonadota</taxon>
        <taxon>Betaproteobacteria</taxon>
        <taxon>Burkholderiales</taxon>
        <taxon>Oxalobacteraceae</taxon>
        <taxon>Telluria group</taxon>
        <taxon>Massilia</taxon>
    </lineage>
</organism>
<dbReference type="NCBIfam" id="NF033547">
    <property type="entry name" value="transpos_IS1595"/>
    <property type="match status" value="1"/>
</dbReference>
<dbReference type="SMART" id="SM01126">
    <property type="entry name" value="DDE_Tnp_IS1595"/>
    <property type="match status" value="1"/>
</dbReference>
<dbReference type="EMBL" id="JABBGG010000005">
    <property type="protein sequence ID" value="NML61473.1"/>
    <property type="molecule type" value="Genomic_DNA"/>
</dbReference>